<evidence type="ECO:0000313" key="2">
    <source>
        <dbReference type="Proteomes" id="UP001367508"/>
    </source>
</evidence>
<name>A0AAN9L7C3_CANGL</name>
<keyword evidence="2" id="KW-1185">Reference proteome</keyword>
<comment type="caution">
    <text evidence="1">The sequence shown here is derived from an EMBL/GenBank/DDBJ whole genome shotgun (WGS) entry which is preliminary data.</text>
</comment>
<gene>
    <name evidence="1" type="ORF">VNO77_23148</name>
</gene>
<protein>
    <submittedName>
        <fullName evidence="1">Uncharacterized protein</fullName>
    </submittedName>
</protein>
<dbReference type="Proteomes" id="UP001367508">
    <property type="component" value="Unassembled WGS sequence"/>
</dbReference>
<organism evidence="1 2">
    <name type="scientific">Canavalia gladiata</name>
    <name type="common">Sword bean</name>
    <name type="synonym">Dolichos gladiatus</name>
    <dbReference type="NCBI Taxonomy" id="3824"/>
    <lineage>
        <taxon>Eukaryota</taxon>
        <taxon>Viridiplantae</taxon>
        <taxon>Streptophyta</taxon>
        <taxon>Embryophyta</taxon>
        <taxon>Tracheophyta</taxon>
        <taxon>Spermatophyta</taxon>
        <taxon>Magnoliopsida</taxon>
        <taxon>eudicotyledons</taxon>
        <taxon>Gunneridae</taxon>
        <taxon>Pentapetalae</taxon>
        <taxon>rosids</taxon>
        <taxon>fabids</taxon>
        <taxon>Fabales</taxon>
        <taxon>Fabaceae</taxon>
        <taxon>Papilionoideae</taxon>
        <taxon>50 kb inversion clade</taxon>
        <taxon>NPAAA clade</taxon>
        <taxon>indigoferoid/millettioid clade</taxon>
        <taxon>Phaseoleae</taxon>
        <taxon>Canavalia</taxon>
    </lineage>
</organism>
<sequence length="96" mass="11330">MEKGNKGVLYLQFPYAERSRLERQELRNASIKKATHGNRRKRVEEAEGGVQKSRVEIVVGELERRRRNQVEKGKRERARSGKLEKLREVITLVVMW</sequence>
<dbReference type="AlphaFoldDB" id="A0AAN9L7C3"/>
<dbReference type="EMBL" id="JAYMYQ010000005">
    <property type="protein sequence ID" value="KAK7329004.1"/>
    <property type="molecule type" value="Genomic_DNA"/>
</dbReference>
<proteinExistence type="predicted"/>
<evidence type="ECO:0000313" key="1">
    <source>
        <dbReference type="EMBL" id="KAK7329004.1"/>
    </source>
</evidence>
<accession>A0AAN9L7C3</accession>
<reference evidence="1 2" key="1">
    <citation type="submission" date="2024-01" db="EMBL/GenBank/DDBJ databases">
        <title>The genomes of 5 underutilized Papilionoideae crops provide insights into root nodulation and disease resistanc.</title>
        <authorList>
            <person name="Jiang F."/>
        </authorList>
    </citation>
    <scope>NUCLEOTIDE SEQUENCE [LARGE SCALE GENOMIC DNA]</scope>
    <source>
        <strain evidence="1">LVBAO_FW01</strain>
        <tissue evidence="1">Leaves</tissue>
    </source>
</reference>